<gene>
    <name evidence="4" type="primary">cas5c</name>
    <name evidence="3" type="ORF">HV559_08310</name>
    <name evidence="4" type="ORF">HV560_08250</name>
</gene>
<dbReference type="RefSeq" id="WP_176808631.1">
    <property type="nucleotide sequence ID" value="NZ_CP055302.1"/>
</dbReference>
<dbReference type="GO" id="GO:0016787">
    <property type="term" value="F:hydrolase activity"/>
    <property type="evidence" value="ECO:0007669"/>
    <property type="project" value="UniProtKB-KW"/>
</dbReference>
<dbReference type="GO" id="GO:0051607">
    <property type="term" value="P:defense response to virus"/>
    <property type="evidence" value="ECO:0007669"/>
    <property type="project" value="UniProtKB-UniRule"/>
</dbReference>
<name>A0A7H8UQZ3_9PAST</name>
<keyword evidence="2" id="KW-0378">Hydrolase</keyword>
<reference evidence="5 6" key="1">
    <citation type="submission" date="2020-06" db="EMBL/GenBank/DDBJ databases">
        <title>Mannheimia pernigra sp. nov. isolated from bovine respiratory tract.</title>
        <authorList>
            <person name="Kuhnert P."/>
            <person name="Akarsu-Egger H."/>
        </authorList>
    </citation>
    <scope>NUCLEOTIDE SEQUENCE [LARGE SCALE GENOMIC DNA]</scope>
    <source>
        <strain evidence="4 6">17CN0883</strain>
        <strain evidence="3 5">BNO311</strain>
    </source>
</reference>
<dbReference type="EMBL" id="CP055306">
    <property type="protein sequence ID" value="QLB40871.1"/>
    <property type="molecule type" value="Genomic_DNA"/>
</dbReference>
<keyword evidence="1 2" id="KW-0051">Antiviral defense</keyword>
<keyword evidence="2" id="KW-0255">Endonuclease</keyword>
<dbReference type="NCBIfam" id="TIGR01876">
    <property type="entry name" value="cas_Cas5d"/>
    <property type="match status" value="1"/>
</dbReference>
<keyword evidence="5" id="KW-1185">Reference proteome</keyword>
<dbReference type="AlphaFoldDB" id="A0A7H8UQZ3"/>
<dbReference type="GO" id="GO:0003723">
    <property type="term" value="F:RNA binding"/>
    <property type="evidence" value="ECO:0007669"/>
    <property type="project" value="UniProtKB-UniRule"/>
</dbReference>
<evidence type="ECO:0000313" key="5">
    <source>
        <dbReference type="Proteomes" id="UP000509660"/>
    </source>
</evidence>
<dbReference type="EC" id="3.1.-.-" evidence="2"/>
<comment type="function">
    <text evidence="2">CRISPR (clustered regularly interspaced short palindromic repeat) is an adaptive immune system that provides protection against mobile genetic elements (viruses, transposable elements and conjugative plasmids). CRISPR clusters contain spacers, sequences complementary to antecedent mobile elements, and target invading nucleic acids. CRISPR clusters are transcribed and processed into CRISPR RNA (crRNA).</text>
</comment>
<dbReference type="EMBL" id="CP055305">
    <property type="protein sequence ID" value="QLB42808.1"/>
    <property type="molecule type" value="Genomic_DNA"/>
</dbReference>
<dbReference type="GO" id="GO:0043571">
    <property type="term" value="P:maintenance of CRISPR repeat elements"/>
    <property type="evidence" value="ECO:0007669"/>
    <property type="project" value="UniProtKB-UniRule"/>
</dbReference>
<evidence type="ECO:0000256" key="1">
    <source>
        <dbReference type="ARBA" id="ARBA00023118"/>
    </source>
</evidence>
<sequence>MNNKISFRVWGRQALFTDPVTKIGGEKFSYPVPTYEALKGILRSIYWKPTLIWHIDRVRIMKQIRTQTKSTKPLDWNGGNTLAIYTFLQEVEYQVEAHFTWNEHWDELAGDRNPGKHMAIAERMLARGGRQDIFLGTRDCQGYVEPCQFGAGESFYDGTGELDFGLMFHSFGYPEETGKHELISRFWNATMQNGVIEFPSVNDQSGRLKKRFIREMKPFKPFKRGENVKLVEDEEKELEL</sequence>
<dbReference type="PIRSF" id="PIRSF029950">
    <property type="entry name" value="Cas_CT1134"/>
    <property type="match status" value="1"/>
</dbReference>
<dbReference type="NCBIfam" id="TIGR02593">
    <property type="entry name" value="CRISPR_cas5"/>
    <property type="match status" value="1"/>
</dbReference>
<protein>
    <recommendedName>
        <fullName evidence="2">pre-crRNA processing endonuclease</fullName>
        <ecNumber evidence="2">3.1.-.-</ecNumber>
    </recommendedName>
</protein>
<dbReference type="Proteomes" id="UP000509660">
    <property type="component" value="Chromosome"/>
</dbReference>
<dbReference type="Pfam" id="PF09704">
    <property type="entry name" value="Cas_Cas5d"/>
    <property type="match status" value="1"/>
</dbReference>
<comment type="similarity">
    <text evidence="2">Belongs to the CRISPR-associated protein Cas5 family. Subtype I-C/Dvulg subfamily.</text>
</comment>
<dbReference type="GO" id="GO:0004519">
    <property type="term" value="F:endonuclease activity"/>
    <property type="evidence" value="ECO:0007669"/>
    <property type="project" value="UniProtKB-UniRule"/>
</dbReference>
<dbReference type="CDD" id="cd09651">
    <property type="entry name" value="Cas5_I-C"/>
    <property type="match status" value="1"/>
</dbReference>
<organism evidence="4 6">
    <name type="scientific">Mannheimia pernigra</name>
    <dbReference type="NCBI Taxonomy" id="111844"/>
    <lineage>
        <taxon>Bacteria</taxon>
        <taxon>Pseudomonadati</taxon>
        <taxon>Pseudomonadota</taxon>
        <taxon>Gammaproteobacteria</taxon>
        <taxon>Pasteurellales</taxon>
        <taxon>Pasteurellaceae</taxon>
        <taxon>Mannheimia</taxon>
    </lineage>
</organism>
<accession>A0A7H8UQZ3</accession>
<accession>A0A7H8UW28</accession>
<dbReference type="Proteomes" id="UP000509784">
    <property type="component" value="Chromosome"/>
</dbReference>
<evidence type="ECO:0000256" key="2">
    <source>
        <dbReference type="PIRNR" id="PIRNR029950"/>
    </source>
</evidence>
<evidence type="ECO:0000313" key="3">
    <source>
        <dbReference type="EMBL" id="QLB40871.1"/>
    </source>
</evidence>
<keyword evidence="2" id="KW-0694">RNA-binding</keyword>
<keyword evidence="2" id="KW-0540">Nuclease</keyword>
<evidence type="ECO:0000313" key="6">
    <source>
        <dbReference type="Proteomes" id="UP000509784"/>
    </source>
</evidence>
<evidence type="ECO:0000313" key="4">
    <source>
        <dbReference type="EMBL" id="QLB42808.1"/>
    </source>
</evidence>
<dbReference type="InterPro" id="IPR010155">
    <property type="entry name" value="CRISPR-assoc_prot_Cas5d"/>
</dbReference>
<dbReference type="InterPro" id="IPR021124">
    <property type="entry name" value="CRISPR-assoc_prot_Cas5"/>
</dbReference>
<proteinExistence type="inferred from homology"/>
<dbReference type="InterPro" id="IPR013422">
    <property type="entry name" value="CRISPR-assoc_prot_Cas5_N"/>
</dbReference>
<dbReference type="KEGG" id="mpeg:HV560_08250"/>
<dbReference type="Gene3D" id="3.30.70.2660">
    <property type="match status" value="1"/>
</dbReference>